<sequence length="228" mass="24218">MMALARLLVALALMAPGAALTLDERTAARALLATPGQDAPTGEPPCIAFAPWGAPAEGVFLVAVPNDREEIVVALMRDGADGQPAILAGPASFEPITLGPLWACLLTAVEQAPLGVRPTIGIRVSNSYTSTGRSTSTAALHLLLVEGAVLRPVFGSLVSAVHSEGEIGGRRTGWTRRYQVERRPAPQGAMPEITIRDARTRRVVSRHRWRGEAYHPPVFDRFPPVGPG</sequence>
<comment type="caution">
    <text evidence="2">The sequence shown here is derived from an EMBL/GenBank/DDBJ whole genome shotgun (WGS) entry which is preliminary data.</text>
</comment>
<dbReference type="AlphaFoldDB" id="A0A917K534"/>
<protein>
    <submittedName>
        <fullName evidence="2">Uncharacterized protein</fullName>
    </submittedName>
</protein>
<feature type="chain" id="PRO_5036996182" evidence="1">
    <location>
        <begin position="22"/>
        <end position="228"/>
    </location>
</feature>
<evidence type="ECO:0000313" key="3">
    <source>
        <dbReference type="Proteomes" id="UP000661507"/>
    </source>
</evidence>
<name>A0A917K534_9PROT</name>
<evidence type="ECO:0000256" key="1">
    <source>
        <dbReference type="SAM" id="SignalP"/>
    </source>
</evidence>
<keyword evidence="3" id="KW-1185">Reference proteome</keyword>
<accession>A0A917K534</accession>
<dbReference type="Proteomes" id="UP000661507">
    <property type="component" value="Unassembled WGS sequence"/>
</dbReference>
<gene>
    <name evidence="2" type="ORF">GCM10011320_03960</name>
</gene>
<proteinExistence type="predicted"/>
<dbReference type="RefSeq" id="WP_188965220.1">
    <property type="nucleotide sequence ID" value="NZ_BMKW01000001.1"/>
</dbReference>
<feature type="signal peptide" evidence="1">
    <location>
        <begin position="1"/>
        <end position="21"/>
    </location>
</feature>
<keyword evidence="1" id="KW-0732">Signal</keyword>
<dbReference type="EMBL" id="BMKW01000001">
    <property type="protein sequence ID" value="GGJ00368.1"/>
    <property type="molecule type" value="Genomic_DNA"/>
</dbReference>
<organism evidence="2 3">
    <name type="scientific">Neoroseomonas lacus</name>
    <dbReference type="NCBI Taxonomy" id="287609"/>
    <lineage>
        <taxon>Bacteria</taxon>
        <taxon>Pseudomonadati</taxon>
        <taxon>Pseudomonadota</taxon>
        <taxon>Alphaproteobacteria</taxon>
        <taxon>Acetobacterales</taxon>
        <taxon>Acetobacteraceae</taxon>
        <taxon>Neoroseomonas</taxon>
    </lineage>
</organism>
<reference evidence="2" key="2">
    <citation type="submission" date="2020-09" db="EMBL/GenBank/DDBJ databases">
        <authorList>
            <person name="Sun Q."/>
            <person name="Zhou Y."/>
        </authorList>
    </citation>
    <scope>NUCLEOTIDE SEQUENCE</scope>
    <source>
        <strain evidence="2">CGMCC 1.3617</strain>
    </source>
</reference>
<evidence type="ECO:0000313" key="2">
    <source>
        <dbReference type="EMBL" id="GGJ00368.1"/>
    </source>
</evidence>
<reference evidence="2" key="1">
    <citation type="journal article" date="2014" name="Int. J. Syst. Evol. Microbiol.">
        <title>Complete genome sequence of Corynebacterium casei LMG S-19264T (=DSM 44701T), isolated from a smear-ripened cheese.</title>
        <authorList>
            <consortium name="US DOE Joint Genome Institute (JGI-PGF)"/>
            <person name="Walter F."/>
            <person name="Albersmeier A."/>
            <person name="Kalinowski J."/>
            <person name="Ruckert C."/>
        </authorList>
    </citation>
    <scope>NUCLEOTIDE SEQUENCE</scope>
    <source>
        <strain evidence="2">CGMCC 1.3617</strain>
    </source>
</reference>